<dbReference type="PANTHER" id="PTHR46384">
    <property type="entry name" value="MOTILE SPERM DOMAIN-CONTAINING PROTEIN 2"/>
    <property type="match status" value="1"/>
</dbReference>
<evidence type="ECO:0000313" key="3">
    <source>
        <dbReference type="Proteomes" id="UP000759131"/>
    </source>
</evidence>
<reference evidence="2" key="1">
    <citation type="submission" date="2020-11" db="EMBL/GenBank/DDBJ databases">
        <authorList>
            <person name="Tran Van P."/>
        </authorList>
    </citation>
    <scope>NUCLEOTIDE SEQUENCE</scope>
</reference>
<organism evidence="2">
    <name type="scientific">Medioppia subpectinata</name>
    <dbReference type="NCBI Taxonomy" id="1979941"/>
    <lineage>
        <taxon>Eukaryota</taxon>
        <taxon>Metazoa</taxon>
        <taxon>Ecdysozoa</taxon>
        <taxon>Arthropoda</taxon>
        <taxon>Chelicerata</taxon>
        <taxon>Arachnida</taxon>
        <taxon>Acari</taxon>
        <taxon>Acariformes</taxon>
        <taxon>Sarcoptiformes</taxon>
        <taxon>Oribatida</taxon>
        <taxon>Brachypylina</taxon>
        <taxon>Oppioidea</taxon>
        <taxon>Oppiidae</taxon>
        <taxon>Medioppia</taxon>
    </lineage>
</organism>
<gene>
    <name evidence="2" type="ORF">OSB1V03_LOCUS9784</name>
</gene>
<dbReference type="InterPro" id="IPR001251">
    <property type="entry name" value="CRAL-TRIO_dom"/>
</dbReference>
<protein>
    <recommendedName>
        <fullName evidence="1">CRAL-TRIO domain-containing protein</fullName>
    </recommendedName>
</protein>
<dbReference type="PROSITE" id="PS50191">
    <property type="entry name" value="CRAL_TRIO"/>
    <property type="match status" value="1"/>
</dbReference>
<keyword evidence="3" id="KW-1185">Reference proteome</keyword>
<dbReference type="GO" id="GO:0012505">
    <property type="term" value="C:endomembrane system"/>
    <property type="evidence" value="ECO:0007669"/>
    <property type="project" value="TreeGrafter"/>
</dbReference>
<dbReference type="EMBL" id="CAJPIZ010006767">
    <property type="protein sequence ID" value="CAG2109797.1"/>
    <property type="molecule type" value="Genomic_DNA"/>
</dbReference>
<dbReference type="Proteomes" id="UP000759131">
    <property type="component" value="Unassembled WGS sequence"/>
</dbReference>
<dbReference type="OrthoDB" id="6483500at2759"/>
<dbReference type="Gene3D" id="3.40.525.10">
    <property type="entry name" value="CRAL-TRIO lipid binding domain"/>
    <property type="match status" value="1"/>
</dbReference>
<evidence type="ECO:0000259" key="1">
    <source>
        <dbReference type="PROSITE" id="PS50191"/>
    </source>
</evidence>
<proteinExistence type="predicted"/>
<dbReference type="SUPFAM" id="SSF52087">
    <property type="entry name" value="CRAL/TRIO domain"/>
    <property type="match status" value="1"/>
</dbReference>
<dbReference type="PANTHER" id="PTHR46384:SF1">
    <property type="entry name" value="MOTILE SPERM DOMAIN-CONTAINING PROTEIN 2"/>
    <property type="match status" value="1"/>
</dbReference>
<dbReference type="CDD" id="cd00170">
    <property type="entry name" value="SEC14"/>
    <property type="match status" value="1"/>
</dbReference>
<name>A0A7R9Q263_9ACAR</name>
<feature type="domain" description="CRAL-TRIO" evidence="1">
    <location>
        <begin position="79"/>
        <end position="245"/>
    </location>
</feature>
<dbReference type="SMART" id="SM00516">
    <property type="entry name" value="SEC14"/>
    <property type="match status" value="1"/>
</dbReference>
<dbReference type="EMBL" id="OC861342">
    <property type="protein sequence ID" value="CAD7629367.1"/>
    <property type="molecule type" value="Genomic_DNA"/>
</dbReference>
<dbReference type="InterPro" id="IPR053012">
    <property type="entry name" value="ER-organelle_contact"/>
</dbReference>
<dbReference type="InterPro" id="IPR036865">
    <property type="entry name" value="CRAL-TRIO_dom_sf"/>
</dbReference>
<dbReference type="SUPFAM" id="SSF46938">
    <property type="entry name" value="CRAL/TRIO N-terminal domain"/>
    <property type="match status" value="1"/>
</dbReference>
<dbReference type="Pfam" id="PF00650">
    <property type="entry name" value="CRAL_TRIO"/>
    <property type="match status" value="1"/>
</dbReference>
<evidence type="ECO:0000313" key="2">
    <source>
        <dbReference type="EMBL" id="CAD7629367.1"/>
    </source>
</evidence>
<dbReference type="InterPro" id="IPR036273">
    <property type="entry name" value="CRAL/TRIO_N_dom_sf"/>
</dbReference>
<accession>A0A7R9Q263</accession>
<sequence>MPTPEPIDHYFDESFVQSVRDQLSEKIECNADLYDKRDVHKLLTCDWFVRRFLAWRPTQVDCAVKCVAEAMKWRHALGINDWTDSYFPIEFYQLAACFAYLPDREDNNVLIIRLKSNRRDPILKPHFDDLARNYFIYVCEKIVSQHTHRGFSIVFDCHGASLSNVDLDFARFIISTLSNYYSGALVYVCVYELPWIFNQIWKLVRSWLDSEAKKLVRFATKKDVQRLIAADHLPEYMGGSATKDYRLVPKGALPIEDMAKQYDNHYCENDIHKLITYFQRMIENS</sequence>
<dbReference type="GO" id="GO:0140284">
    <property type="term" value="C:endoplasmic reticulum-endosome membrane contact site"/>
    <property type="evidence" value="ECO:0007669"/>
    <property type="project" value="TreeGrafter"/>
</dbReference>
<dbReference type="AlphaFoldDB" id="A0A7R9Q263"/>